<dbReference type="OrthoDB" id="9789936at2"/>
<accession>A0A5C1Q6R2</accession>
<keyword evidence="3" id="KW-0408">Iron</keyword>
<dbReference type="PANTHER" id="PTHR43560">
    <property type="entry name" value="ION-TRANSLOCATING OXIDOREDUCTASE COMPLEX SUBUNIT B"/>
    <property type="match status" value="1"/>
</dbReference>
<evidence type="ECO:0000313" key="7">
    <source>
        <dbReference type="EMBL" id="QEN03181.1"/>
    </source>
</evidence>
<dbReference type="Proteomes" id="UP000323824">
    <property type="component" value="Chromosome"/>
</dbReference>
<keyword evidence="8" id="KW-1185">Reference proteome</keyword>
<gene>
    <name evidence="7" type="ORF">EW093_00170</name>
</gene>
<organism evidence="7 8">
    <name type="scientific">Thiospirochaeta perfilievii</name>
    <dbReference type="NCBI Taxonomy" id="252967"/>
    <lineage>
        <taxon>Bacteria</taxon>
        <taxon>Pseudomonadati</taxon>
        <taxon>Spirochaetota</taxon>
        <taxon>Spirochaetia</taxon>
        <taxon>Spirochaetales</taxon>
        <taxon>Spirochaetaceae</taxon>
        <taxon>Thiospirochaeta</taxon>
    </lineage>
</organism>
<dbReference type="PROSITE" id="PS51656">
    <property type="entry name" value="4FE4S"/>
    <property type="match status" value="1"/>
</dbReference>
<dbReference type="AlphaFoldDB" id="A0A5C1Q6R2"/>
<sequence length="100" mass="10657">MNSIILTAVIVIGVVGLLIGVLLGVASIIFEVKVDERVVAVYNALPHFNCGSCGYPGCEGMANGLIRSEVPISNCKPSKPEGKQKIKEILDSYGIKNRLN</sequence>
<evidence type="ECO:0000256" key="2">
    <source>
        <dbReference type="ARBA" id="ARBA00022723"/>
    </source>
</evidence>
<feature type="domain" description="4Fe-4S" evidence="6">
    <location>
        <begin position="33"/>
        <end position="92"/>
    </location>
</feature>
<proteinExistence type="predicted"/>
<dbReference type="GO" id="GO:0046872">
    <property type="term" value="F:metal ion binding"/>
    <property type="evidence" value="ECO:0007669"/>
    <property type="project" value="UniProtKB-KW"/>
</dbReference>
<dbReference type="Pfam" id="PF04060">
    <property type="entry name" value="FeS"/>
    <property type="match status" value="1"/>
</dbReference>
<keyword evidence="5" id="KW-0472">Membrane</keyword>
<evidence type="ECO:0000313" key="8">
    <source>
        <dbReference type="Proteomes" id="UP000323824"/>
    </source>
</evidence>
<keyword evidence="5" id="KW-1133">Transmembrane helix</keyword>
<dbReference type="InterPro" id="IPR050395">
    <property type="entry name" value="4Fe4S_Ferredoxin_RnfB"/>
</dbReference>
<evidence type="ECO:0000256" key="4">
    <source>
        <dbReference type="ARBA" id="ARBA00023014"/>
    </source>
</evidence>
<dbReference type="KEGG" id="sper:EW093_00170"/>
<dbReference type="EMBL" id="CP035807">
    <property type="protein sequence ID" value="QEN03181.1"/>
    <property type="molecule type" value="Genomic_DNA"/>
</dbReference>
<evidence type="ECO:0000256" key="5">
    <source>
        <dbReference type="SAM" id="Phobius"/>
    </source>
</evidence>
<reference evidence="7 8" key="1">
    <citation type="submission" date="2019-02" db="EMBL/GenBank/DDBJ databases">
        <authorList>
            <person name="Fomenkov A."/>
            <person name="Dubinina G."/>
            <person name="Grabovich M."/>
            <person name="Vincze T."/>
            <person name="Roberts R.J."/>
        </authorList>
    </citation>
    <scope>NUCLEOTIDE SEQUENCE [LARGE SCALE GENOMIC DNA]</scope>
    <source>
        <strain evidence="7 8">P</strain>
    </source>
</reference>
<dbReference type="PANTHER" id="PTHR43560:SF1">
    <property type="entry name" value="ION-TRANSLOCATING OXIDOREDUCTASE COMPLEX SUBUNIT B"/>
    <property type="match status" value="1"/>
</dbReference>
<name>A0A5C1Q6R2_9SPIO</name>
<feature type="transmembrane region" description="Helical" evidence="5">
    <location>
        <begin position="6"/>
        <end position="30"/>
    </location>
</feature>
<keyword evidence="1" id="KW-0004">4Fe-4S</keyword>
<dbReference type="InterPro" id="IPR007202">
    <property type="entry name" value="4Fe-4S_dom"/>
</dbReference>
<dbReference type="RefSeq" id="WP_149566441.1">
    <property type="nucleotide sequence ID" value="NZ_CP035807.1"/>
</dbReference>
<keyword evidence="2" id="KW-0479">Metal-binding</keyword>
<dbReference type="Gene3D" id="1.10.15.40">
    <property type="entry name" value="Electron transport complex subunit B, putative Fe-S cluster"/>
    <property type="match status" value="1"/>
</dbReference>
<evidence type="ECO:0000256" key="1">
    <source>
        <dbReference type="ARBA" id="ARBA00022485"/>
    </source>
</evidence>
<keyword evidence="4" id="KW-0411">Iron-sulfur</keyword>
<evidence type="ECO:0000259" key="6">
    <source>
        <dbReference type="PROSITE" id="PS51656"/>
    </source>
</evidence>
<keyword evidence="5" id="KW-0812">Transmembrane</keyword>
<evidence type="ECO:0000256" key="3">
    <source>
        <dbReference type="ARBA" id="ARBA00023004"/>
    </source>
</evidence>
<protein>
    <submittedName>
        <fullName evidence="7">Electron transporter RnfB</fullName>
    </submittedName>
</protein>
<dbReference type="GO" id="GO:0051539">
    <property type="term" value="F:4 iron, 4 sulfur cluster binding"/>
    <property type="evidence" value="ECO:0007669"/>
    <property type="project" value="UniProtKB-KW"/>
</dbReference>
<reference evidence="7 8" key="2">
    <citation type="submission" date="2019-09" db="EMBL/GenBank/DDBJ databases">
        <title>Complete Genome Sequence and Methylome Analysis of free living Spirochaetas.</title>
        <authorList>
            <person name="Leshcheva N."/>
            <person name="Mikheeva N."/>
        </authorList>
    </citation>
    <scope>NUCLEOTIDE SEQUENCE [LARGE SCALE GENOMIC DNA]</scope>
    <source>
        <strain evidence="7 8">P</strain>
    </source>
</reference>